<dbReference type="SMART" id="SM00746">
    <property type="entry name" value="TRASH"/>
    <property type="match status" value="1"/>
</dbReference>
<gene>
    <name evidence="3" type="ORF">THIARS_70776</name>
</gene>
<evidence type="ECO:0000256" key="1">
    <source>
        <dbReference type="SAM" id="MobiDB-lite"/>
    </source>
</evidence>
<dbReference type="InterPro" id="IPR012348">
    <property type="entry name" value="RNR-like"/>
</dbReference>
<feature type="region of interest" description="Disordered" evidence="1">
    <location>
        <begin position="31"/>
        <end position="51"/>
    </location>
</feature>
<dbReference type="InterPro" id="IPR009078">
    <property type="entry name" value="Ferritin-like_SF"/>
</dbReference>
<organism evidence="3 4">
    <name type="scientific">Thiomonas delicata</name>
    <name type="common">Thiomonas cuprina</name>
    <dbReference type="NCBI Taxonomy" id="364030"/>
    <lineage>
        <taxon>Bacteria</taxon>
        <taxon>Pseudomonadati</taxon>
        <taxon>Pseudomonadota</taxon>
        <taxon>Betaproteobacteria</taxon>
        <taxon>Burkholderiales</taxon>
        <taxon>Thiomonas</taxon>
    </lineage>
</organism>
<evidence type="ECO:0000313" key="3">
    <source>
        <dbReference type="EMBL" id="SBP89156.1"/>
    </source>
</evidence>
<keyword evidence="4" id="KW-1185">Reference proteome</keyword>
<dbReference type="SUPFAM" id="SSF47240">
    <property type="entry name" value="Ferritin-like"/>
    <property type="match status" value="1"/>
</dbReference>
<accession>A0A238D768</accession>
<proteinExistence type="predicted"/>
<dbReference type="OrthoDB" id="9815497at2"/>
<dbReference type="InterPro" id="IPR011017">
    <property type="entry name" value="TRASH_dom"/>
</dbReference>
<protein>
    <submittedName>
        <fullName evidence="3">Cation transporting P-type ATPase</fullName>
    </submittedName>
</protein>
<dbReference type="Pfam" id="PF04945">
    <property type="entry name" value="YHS"/>
    <property type="match status" value="1"/>
</dbReference>
<dbReference type="RefSeq" id="WP_050986058.1">
    <property type="nucleotide sequence ID" value="NZ_LT592171.1"/>
</dbReference>
<dbReference type="Gene3D" id="1.10.620.20">
    <property type="entry name" value="Ribonucleotide Reductase, subunit A"/>
    <property type="match status" value="1"/>
</dbReference>
<evidence type="ECO:0000259" key="2">
    <source>
        <dbReference type="SMART" id="SM00746"/>
    </source>
</evidence>
<dbReference type="Proteomes" id="UP000214566">
    <property type="component" value="Unassembled WGS sequence"/>
</dbReference>
<dbReference type="EMBL" id="FLMQ01000056">
    <property type="protein sequence ID" value="SBP89156.1"/>
    <property type="molecule type" value="Genomic_DNA"/>
</dbReference>
<dbReference type="AlphaFoldDB" id="A0A238D768"/>
<reference evidence="3 4" key="1">
    <citation type="submission" date="2016-06" db="EMBL/GenBank/DDBJ databases">
        <authorList>
            <person name="Kjaerup R.B."/>
            <person name="Dalgaard T.S."/>
            <person name="Juul-Madsen H.R."/>
        </authorList>
    </citation>
    <scope>NUCLEOTIDE SEQUENCE [LARGE SCALE GENOMIC DNA]</scope>
    <source>
        <strain evidence="3 4">DSM 16361</strain>
    </source>
</reference>
<name>A0A238D768_THIDL</name>
<dbReference type="InterPro" id="IPR007029">
    <property type="entry name" value="YHS_dom"/>
</dbReference>
<sequence length="109" mass="11562">MGTLLYLLLIAGVFFVMMRFGCGAHVMGHGGHEGHDRAGGGAGGASGGPAPDKAVDPVCGMSVDTATARSAVYRGRPYWFCSAEHRDQFEAAPERYAMADQEKEHSHAH</sequence>
<feature type="domain" description="TRASH" evidence="2">
    <location>
        <begin position="56"/>
        <end position="93"/>
    </location>
</feature>
<dbReference type="GO" id="GO:0016491">
    <property type="term" value="F:oxidoreductase activity"/>
    <property type="evidence" value="ECO:0007669"/>
    <property type="project" value="InterPro"/>
</dbReference>
<evidence type="ECO:0000313" key="4">
    <source>
        <dbReference type="Proteomes" id="UP000214566"/>
    </source>
</evidence>